<dbReference type="InterPro" id="IPR030868">
    <property type="entry name" value="MqnA"/>
</dbReference>
<comment type="pathway">
    <text evidence="1 4">Quinol/quinone metabolism; menaquinone biosynthesis.</text>
</comment>
<comment type="function">
    <text evidence="4">Catalyzes the dehydration of chorismate into 3-[(1-carboxyvinyl)oxy]benzoate, a step in the biosynthesis of menaquinone (MK, vitamin K2).</text>
</comment>
<keyword evidence="3 4" id="KW-0456">Lyase</keyword>
<proteinExistence type="inferred from homology"/>
<dbReference type="SUPFAM" id="SSF53850">
    <property type="entry name" value="Periplasmic binding protein-like II"/>
    <property type="match status" value="1"/>
</dbReference>
<dbReference type="Gene3D" id="3.40.190.10">
    <property type="entry name" value="Periplasmic binding protein-like II"/>
    <property type="match status" value="2"/>
</dbReference>
<dbReference type="GO" id="GO:0009234">
    <property type="term" value="P:menaquinone biosynthetic process"/>
    <property type="evidence" value="ECO:0007669"/>
    <property type="project" value="UniProtKB-UniRule"/>
</dbReference>
<evidence type="ECO:0000313" key="5">
    <source>
        <dbReference type="EMBL" id="AGC72430.1"/>
    </source>
</evidence>
<dbReference type="PANTHER" id="PTHR37690">
    <property type="entry name" value="CHORISMATE DEHYDRATASE"/>
    <property type="match status" value="1"/>
</dbReference>
<keyword evidence="2 4" id="KW-0474">Menaquinone biosynthesis</keyword>
<dbReference type="EMBL" id="JX649901">
    <property type="protein sequence ID" value="AGC72430.1"/>
    <property type="molecule type" value="Genomic_DNA"/>
</dbReference>
<organism evidence="5">
    <name type="scientific">uncultured bacterium A1Q1_fos_2037</name>
    <dbReference type="NCBI Taxonomy" id="1256558"/>
    <lineage>
        <taxon>Bacteria</taxon>
        <taxon>environmental samples</taxon>
    </lineage>
</organism>
<evidence type="ECO:0000256" key="3">
    <source>
        <dbReference type="ARBA" id="ARBA00023239"/>
    </source>
</evidence>
<sequence length="267" mass="28622">MTQIRVGIVNYINSRPLSRGLLRGWQERGFACESLPPAVIADRLRAGTLDVGLVPSIELARIPGLRVIPGLAIAATHEVRSVLLVSKVPVGEIASVALDENSRTSAALVRMILKDRYGLEPAFRPARADIEAMLAAADAALIIGDPALTVPRERHVVLDLAGEWLEMTGLPFVFAVWAAREEVAIDPLVAPFTTSLETGLAELDAIVAETAAETGLSPAVLRDYFTRNLSYRMGPAEQAGLTEFLRRAESHGLSPAPAILRFASADS</sequence>
<dbReference type="InterPro" id="IPR003773">
    <property type="entry name" value="Menaquinone_biosynth"/>
</dbReference>
<dbReference type="Pfam" id="PF02621">
    <property type="entry name" value="VitK2_biosynth"/>
    <property type="match status" value="1"/>
</dbReference>
<dbReference type="PANTHER" id="PTHR37690:SF1">
    <property type="entry name" value="CHORISMATE DEHYDRATASE"/>
    <property type="match status" value="1"/>
</dbReference>
<comment type="catalytic activity">
    <reaction evidence="4">
        <text>chorismate = 3-[(1-carboxyvinyl)-oxy]benzoate + H2O</text>
        <dbReference type="Rhea" id="RHEA:40051"/>
        <dbReference type="ChEBI" id="CHEBI:15377"/>
        <dbReference type="ChEBI" id="CHEBI:29748"/>
        <dbReference type="ChEBI" id="CHEBI:76981"/>
        <dbReference type="EC" id="4.2.1.151"/>
    </reaction>
</comment>
<name>L7W1J4_9BACT</name>
<comment type="similarity">
    <text evidence="4">Belongs to the MqnA/MqnD family. MqnA subfamily.</text>
</comment>
<dbReference type="GO" id="GO:0016836">
    <property type="term" value="F:hydro-lyase activity"/>
    <property type="evidence" value="ECO:0007669"/>
    <property type="project" value="UniProtKB-UniRule"/>
</dbReference>
<dbReference type="HAMAP" id="MF_00995">
    <property type="entry name" value="MqnA"/>
    <property type="match status" value="1"/>
</dbReference>
<evidence type="ECO:0000256" key="1">
    <source>
        <dbReference type="ARBA" id="ARBA00004863"/>
    </source>
</evidence>
<protein>
    <recommendedName>
        <fullName evidence="4">Chorismate dehydratase</fullName>
        <ecNumber evidence="4">4.2.1.151</ecNumber>
    </recommendedName>
    <alternativeName>
        <fullName evidence="4">Menaquinone biosynthetic enzyme MqnA</fullName>
    </alternativeName>
</protein>
<gene>
    <name evidence="4" type="primary">mqnA</name>
</gene>
<dbReference type="EC" id="4.2.1.151" evidence="4"/>
<accession>L7W1J4</accession>
<reference evidence="5" key="1">
    <citation type="submission" date="2012-09" db="EMBL/GenBank/DDBJ databases">
        <title>Metagenomic Characterization of a Microbial Community in Wastewater Detects High Levels of Antibiotic Resistance.</title>
        <authorList>
            <person name="Abrams M."/>
            <person name="Caldwell A."/>
            <person name="Vandaei E."/>
            <person name="Lee W."/>
            <person name="Perrott J."/>
            <person name="Khan S.Y."/>
            <person name="Ta J."/>
            <person name="Romero D."/>
            <person name="Nguyen V."/>
            <person name="Pourmand N."/>
            <person name="Ouverney C.C."/>
        </authorList>
    </citation>
    <scope>NUCLEOTIDE SEQUENCE</scope>
</reference>
<evidence type="ECO:0000256" key="2">
    <source>
        <dbReference type="ARBA" id="ARBA00022428"/>
    </source>
</evidence>
<dbReference type="UniPathway" id="UPA00079"/>
<dbReference type="AlphaFoldDB" id="L7W1J4"/>
<evidence type="ECO:0000256" key="4">
    <source>
        <dbReference type="HAMAP-Rule" id="MF_00995"/>
    </source>
</evidence>
<dbReference type="CDD" id="cd13634">
    <property type="entry name" value="PBP2_Sco4506"/>
    <property type="match status" value="1"/>
</dbReference>